<feature type="domain" description="DUF3615" evidence="1">
    <location>
        <begin position="9"/>
        <end position="75"/>
    </location>
</feature>
<dbReference type="InterPro" id="IPR022059">
    <property type="entry name" value="DUF3615"/>
</dbReference>
<keyword evidence="4" id="KW-1185">Reference proteome</keyword>
<dbReference type="EMBL" id="CP093347">
    <property type="protein sequence ID" value="WOH02074.1"/>
    <property type="molecule type" value="Genomic_DNA"/>
</dbReference>
<name>A0A164Z8K5_DAUCS</name>
<organism evidence="2">
    <name type="scientific">Daucus carota subsp. sativus</name>
    <name type="common">Carrot</name>
    <dbReference type="NCBI Taxonomy" id="79200"/>
    <lineage>
        <taxon>Eukaryota</taxon>
        <taxon>Viridiplantae</taxon>
        <taxon>Streptophyta</taxon>
        <taxon>Embryophyta</taxon>
        <taxon>Tracheophyta</taxon>
        <taxon>Spermatophyta</taxon>
        <taxon>Magnoliopsida</taxon>
        <taxon>eudicotyledons</taxon>
        <taxon>Gunneridae</taxon>
        <taxon>Pentapetalae</taxon>
        <taxon>asterids</taxon>
        <taxon>campanulids</taxon>
        <taxon>Apiales</taxon>
        <taxon>Apiaceae</taxon>
        <taxon>Apioideae</taxon>
        <taxon>Scandiceae</taxon>
        <taxon>Daucinae</taxon>
        <taxon>Daucus</taxon>
        <taxon>Daucus sect. Daucus</taxon>
    </lineage>
</organism>
<accession>A0A164Z8K5</accession>
<reference evidence="3" key="2">
    <citation type="submission" date="2022-03" db="EMBL/GenBank/DDBJ databases">
        <title>Draft title - Genomic analysis of global carrot germplasm unveils the trajectory of domestication and the origin of high carotenoid orange carrot.</title>
        <authorList>
            <person name="Iorizzo M."/>
            <person name="Ellison S."/>
            <person name="Senalik D."/>
            <person name="Macko-Podgorni A."/>
            <person name="Grzebelus D."/>
            <person name="Bostan H."/>
            <person name="Rolling W."/>
            <person name="Curaba J."/>
            <person name="Simon P."/>
        </authorList>
    </citation>
    <scope>NUCLEOTIDE SEQUENCE</scope>
    <source>
        <tissue evidence="3">Leaf</tissue>
    </source>
</reference>
<evidence type="ECO:0000313" key="2">
    <source>
        <dbReference type="EMBL" id="KZM95518.1"/>
    </source>
</evidence>
<dbReference type="Pfam" id="PF12274">
    <property type="entry name" value="DUF3615"/>
    <property type="match status" value="1"/>
</dbReference>
<gene>
    <name evidence="2" type="ORF">DCAR_018760</name>
    <name evidence="3" type="ORF">DCAR_0521462</name>
</gene>
<evidence type="ECO:0000313" key="3">
    <source>
        <dbReference type="EMBL" id="WOH02074.1"/>
    </source>
</evidence>
<dbReference type="Proteomes" id="UP000077755">
    <property type="component" value="Chromosome 5"/>
</dbReference>
<dbReference type="EMBL" id="LNRQ01000005">
    <property type="protein sequence ID" value="KZM95518.1"/>
    <property type="molecule type" value="Genomic_DNA"/>
</dbReference>
<reference evidence="2" key="1">
    <citation type="journal article" date="2016" name="Nat. Genet.">
        <title>A high-quality carrot genome assembly provides new insights into carotenoid accumulation and asterid genome evolution.</title>
        <authorList>
            <person name="Iorizzo M."/>
            <person name="Ellison S."/>
            <person name="Senalik D."/>
            <person name="Zeng P."/>
            <person name="Satapoomin P."/>
            <person name="Huang J."/>
            <person name="Bowman M."/>
            <person name="Iovene M."/>
            <person name="Sanseverino W."/>
            <person name="Cavagnaro P."/>
            <person name="Yildiz M."/>
            <person name="Macko-Podgorni A."/>
            <person name="Moranska E."/>
            <person name="Grzebelus E."/>
            <person name="Grzebelus D."/>
            <person name="Ashrafi H."/>
            <person name="Zheng Z."/>
            <person name="Cheng S."/>
            <person name="Spooner D."/>
            <person name="Van Deynze A."/>
            <person name="Simon P."/>
        </authorList>
    </citation>
    <scope>NUCLEOTIDE SEQUENCE [LARGE SCALE GENOMIC DNA]</scope>
    <source>
        <tissue evidence="2">Leaf</tissue>
    </source>
</reference>
<sequence>MKPVFMSSCTILYIDFTANVAGATVEMFFAELIAFSDTDISVSLCKSKGPIDSFSAVDELNGCCFCASYNNVQHPEDGGVIRGRDALQYSSRYYAP</sequence>
<dbReference type="AlphaFoldDB" id="A0A164Z8K5"/>
<evidence type="ECO:0000259" key="1">
    <source>
        <dbReference type="Pfam" id="PF12274"/>
    </source>
</evidence>
<proteinExistence type="predicted"/>
<dbReference type="Gramene" id="KZM95518">
    <property type="protein sequence ID" value="KZM95518"/>
    <property type="gene ID" value="DCAR_018760"/>
</dbReference>
<protein>
    <recommendedName>
        <fullName evidence="1">DUF3615 domain-containing protein</fullName>
    </recommendedName>
</protein>
<evidence type="ECO:0000313" key="4">
    <source>
        <dbReference type="Proteomes" id="UP000077755"/>
    </source>
</evidence>